<feature type="transmembrane region" description="Helical" evidence="1">
    <location>
        <begin position="21"/>
        <end position="44"/>
    </location>
</feature>
<proteinExistence type="predicted"/>
<accession>A0A5D2G4E3</accession>
<name>A0A5D2G4E3_GOSDA</name>
<protein>
    <submittedName>
        <fullName evidence="2">Uncharacterized protein</fullName>
    </submittedName>
</protein>
<keyword evidence="1" id="KW-0812">Transmembrane</keyword>
<keyword evidence="3" id="KW-1185">Reference proteome</keyword>
<keyword evidence="1" id="KW-1133">Transmembrane helix</keyword>
<organism evidence="2 3">
    <name type="scientific">Gossypium darwinii</name>
    <name type="common">Darwin's cotton</name>
    <name type="synonym">Gossypium barbadense var. darwinii</name>
    <dbReference type="NCBI Taxonomy" id="34276"/>
    <lineage>
        <taxon>Eukaryota</taxon>
        <taxon>Viridiplantae</taxon>
        <taxon>Streptophyta</taxon>
        <taxon>Embryophyta</taxon>
        <taxon>Tracheophyta</taxon>
        <taxon>Spermatophyta</taxon>
        <taxon>Magnoliopsida</taxon>
        <taxon>eudicotyledons</taxon>
        <taxon>Gunneridae</taxon>
        <taxon>Pentapetalae</taxon>
        <taxon>rosids</taxon>
        <taxon>malvids</taxon>
        <taxon>Malvales</taxon>
        <taxon>Malvaceae</taxon>
        <taxon>Malvoideae</taxon>
        <taxon>Gossypium</taxon>
    </lineage>
</organism>
<sequence length="77" mass="9252">MKRLFGFISRTIIKNENTSPLYLLFRCFLFLFAVVFLSVCRYAWRVEVYGVRRRWKLVRRCRLFSSSGQIGPELKVL</sequence>
<evidence type="ECO:0000313" key="2">
    <source>
        <dbReference type="EMBL" id="TYH13057.1"/>
    </source>
</evidence>
<evidence type="ECO:0000256" key="1">
    <source>
        <dbReference type="SAM" id="Phobius"/>
    </source>
</evidence>
<keyword evidence="1" id="KW-0472">Membrane</keyword>
<gene>
    <name evidence="2" type="ORF">ES288_A06G114200v1</name>
</gene>
<dbReference type="AlphaFoldDB" id="A0A5D2G4E3"/>
<reference evidence="2 3" key="1">
    <citation type="submission" date="2019-06" db="EMBL/GenBank/DDBJ databases">
        <title>WGS assembly of Gossypium darwinii.</title>
        <authorList>
            <person name="Chen Z.J."/>
            <person name="Sreedasyam A."/>
            <person name="Ando A."/>
            <person name="Song Q."/>
            <person name="De L."/>
            <person name="Hulse-Kemp A."/>
            <person name="Ding M."/>
            <person name="Ye W."/>
            <person name="Kirkbride R."/>
            <person name="Jenkins J."/>
            <person name="Plott C."/>
            <person name="Lovell J."/>
            <person name="Lin Y.-M."/>
            <person name="Vaughn R."/>
            <person name="Liu B."/>
            <person name="Li W."/>
            <person name="Simpson S."/>
            <person name="Scheffler B."/>
            <person name="Saski C."/>
            <person name="Grover C."/>
            <person name="Hu G."/>
            <person name="Conover J."/>
            <person name="Carlson J."/>
            <person name="Shu S."/>
            <person name="Boston L."/>
            <person name="Williams M."/>
            <person name="Peterson D."/>
            <person name="Mcgee K."/>
            <person name="Jones D."/>
            <person name="Wendel J."/>
            <person name="Stelly D."/>
            <person name="Grimwood J."/>
            <person name="Schmutz J."/>
        </authorList>
    </citation>
    <scope>NUCLEOTIDE SEQUENCE [LARGE SCALE GENOMIC DNA]</scope>
    <source>
        <strain evidence="2">1808015.09</strain>
    </source>
</reference>
<dbReference type="Proteomes" id="UP000323506">
    <property type="component" value="Chromosome A06"/>
</dbReference>
<evidence type="ECO:0000313" key="3">
    <source>
        <dbReference type="Proteomes" id="UP000323506"/>
    </source>
</evidence>
<dbReference type="EMBL" id="CM017693">
    <property type="protein sequence ID" value="TYH13057.1"/>
    <property type="molecule type" value="Genomic_DNA"/>
</dbReference>